<dbReference type="EMBL" id="FNXY01000009">
    <property type="protein sequence ID" value="SEJ53529.1"/>
    <property type="molecule type" value="Genomic_DNA"/>
</dbReference>
<dbReference type="Proteomes" id="UP000199532">
    <property type="component" value="Unassembled WGS sequence"/>
</dbReference>
<dbReference type="InterPro" id="IPR041186">
    <property type="entry name" value="DUF3823_C"/>
</dbReference>
<feature type="domain" description="DUF3823" evidence="2">
    <location>
        <begin position="121"/>
        <end position="225"/>
    </location>
</feature>
<dbReference type="RefSeq" id="WP_090339936.1">
    <property type="nucleotide sequence ID" value="NZ_FNXY01000009.1"/>
</dbReference>
<dbReference type="InterPro" id="IPR024278">
    <property type="entry name" value="DUF3823_N"/>
</dbReference>
<proteinExistence type="predicted"/>
<dbReference type="AlphaFoldDB" id="A0A1H6ZJA8"/>
<protein>
    <recommendedName>
        <fullName evidence="5">DUF3823 domain-containing protein</fullName>
    </recommendedName>
</protein>
<dbReference type="Gene3D" id="2.60.40.1120">
    <property type="entry name" value="Carboxypeptidase-like, regulatory domain"/>
    <property type="match status" value="1"/>
</dbReference>
<reference evidence="3 4" key="1">
    <citation type="submission" date="2016-10" db="EMBL/GenBank/DDBJ databases">
        <authorList>
            <person name="de Groot N.N."/>
        </authorList>
    </citation>
    <scope>NUCLEOTIDE SEQUENCE [LARGE SCALE GENOMIC DNA]</scope>
    <source>
        <strain evidence="3 4">DSM 19938</strain>
    </source>
</reference>
<evidence type="ECO:0000313" key="4">
    <source>
        <dbReference type="Proteomes" id="UP000199532"/>
    </source>
</evidence>
<keyword evidence="4" id="KW-1185">Reference proteome</keyword>
<evidence type="ECO:0000259" key="1">
    <source>
        <dbReference type="Pfam" id="PF12866"/>
    </source>
</evidence>
<organism evidence="3 4">
    <name type="scientific">Dyadobacter koreensis</name>
    <dbReference type="NCBI Taxonomy" id="408657"/>
    <lineage>
        <taxon>Bacteria</taxon>
        <taxon>Pseudomonadati</taxon>
        <taxon>Bacteroidota</taxon>
        <taxon>Cytophagia</taxon>
        <taxon>Cytophagales</taxon>
        <taxon>Spirosomataceae</taxon>
        <taxon>Dyadobacter</taxon>
    </lineage>
</organism>
<dbReference type="Pfam" id="PF12866">
    <property type="entry name" value="DUF3823"/>
    <property type="match status" value="1"/>
</dbReference>
<dbReference type="PROSITE" id="PS51257">
    <property type="entry name" value="PROKAR_LIPOPROTEIN"/>
    <property type="match status" value="1"/>
</dbReference>
<dbReference type="OrthoDB" id="642123at2"/>
<sequence length="229" mass="25788">MKKIKLYIPVFLLVLTVIACKIDNYPATDAQLYGTFLDAETNEPVEQDIIRGSTIEFIEHGYASQTKQVMIVKNDGTYRNNLIFANTYTITPVRGNFVPTEPQEVTVKGETQLDFKVQPYIRVKDVKIEKVGTKVVATFKLQQTVINKVKKIGLYAHPEPAVGEPIRTVLADQEINTVSDPNKIYRLEIDVPSNSSNLKTGNQYFFRVGALIDAPESKFNYAKAVRLTL</sequence>
<dbReference type="STRING" id="408657.SAMN04487995_5127"/>
<evidence type="ECO:0000313" key="3">
    <source>
        <dbReference type="EMBL" id="SEJ53529.1"/>
    </source>
</evidence>
<name>A0A1H6ZJA8_9BACT</name>
<dbReference type="Gene3D" id="2.60.40.2060">
    <property type="match status" value="1"/>
</dbReference>
<evidence type="ECO:0008006" key="5">
    <source>
        <dbReference type="Google" id="ProtNLM"/>
    </source>
</evidence>
<feature type="domain" description="DUF3823" evidence="1">
    <location>
        <begin position="31"/>
        <end position="118"/>
    </location>
</feature>
<evidence type="ECO:0000259" key="2">
    <source>
        <dbReference type="Pfam" id="PF18003"/>
    </source>
</evidence>
<accession>A0A1H6ZJA8</accession>
<gene>
    <name evidence="3" type="ORF">SAMN04487995_5127</name>
</gene>
<dbReference type="Pfam" id="PF18003">
    <property type="entry name" value="DUF3823_C"/>
    <property type="match status" value="1"/>
</dbReference>